<dbReference type="AlphaFoldDB" id="A0A9P7FG27"/>
<dbReference type="OrthoDB" id="2645736at2759"/>
<protein>
    <submittedName>
        <fullName evidence="2">Uncharacterized protein</fullName>
    </submittedName>
</protein>
<dbReference type="EMBL" id="JABBWM010000008">
    <property type="protein sequence ID" value="KAG2115107.1"/>
    <property type="molecule type" value="Genomic_DNA"/>
</dbReference>
<reference evidence="2" key="1">
    <citation type="journal article" date="2020" name="New Phytol.">
        <title>Comparative genomics reveals dynamic genome evolution in host specialist ectomycorrhizal fungi.</title>
        <authorList>
            <person name="Lofgren L.A."/>
            <person name="Nguyen N.H."/>
            <person name="Vilgalys R."/>
            <person name="Ruytinx J."/>
            <person name="Liao H.L."/>
            <person name="Branco S."/>
            <person name="Kuo A."/>
            <person name="LaButti K."/>
            <person name="Lipzen A."/>
            <person name="Andreopoulos W."/>
            <person name="Pangilinan J."/>
            <person name="Riley R."/>
            <person name="Hundley H."/>
            <person name="Na H."/>
            <person name="Barry K."/>
            <person name="Grigoriev I.V."/>
            <person name="Stajich J.E."/>
            <person name="Kennedy P.G."/>
        </authorList>
    </citation>
    <scope>NUCLEOTIDE SEQUENCE</scope>
    <source>
        <strain evidence="2">FC423</strain>
    </source>
</reference>
<evidence type="ECO:0000256" key="1">
    <source>
        <dbReference type="SAM" id="MobiDB-lite"/>
    </source>
</evidence>
<proteinExistence type="predicted"/>
<sequence>MKNYEHFPFSKITTGRVAELVSNSAMSMAGRKRKVMAWMANLPWKKRRVSTDSYNKENEDQTCADGYHDVALPADASNGHLSVRTCAGGTEFCTPQQVRHALDHWFGDFEVEQDTHHVAPFFGFNDISRDEDDMIAIQGICWHETEGPQPLHGIIEQMENERDVHISPTASPSKPFSPSASVDLDGRQNEMDDETDDEYGGNKEGENSDV</sequence>
<feature type="compositionally biased region" description="Basic and acidic residues" evidence="1">
    <location>
        <begin position="200"/>
        <end position="210"/>
    </location>
</feature>
<accession>A0A9P7FG27</accession>
<evidence type="ECO:0000313" key="2">
    <source>
        <dbReference type="EMBL" id="KAG2115107.1"/>
    </source>
</evidence>
<comment type="caution">
    <text evidence="2">The sequence shown here is derived from an EMBL/GenBank/DDBJ whole genome shotgun (WGS) entry which is preliminary data.</text>
</comment>
<dbReference type="Proteomes" id="UP000823399">
    <property type="component" value="Unassembled WGS sequence"/>
</dbReference>
<feature type="region of interest" description="Disordered" evidence="1">
    <location>
        <begin position="165"/>
        <end position="210"/>
    </location>
</feature>
<name>A0A9P7FG27_9AGAM</name>
<dbReference type="GeneID" id="64695605"/>
<gene>
    <name evidence="2" type="ORF">F5147DRAFT_649526</name>
</gene>
<keyword evidence="3" id="KW-1185">Reference proteome</keyword>
<feature type="compositionally biased region" description="Low complexity" evidence="1">
    <location>
        <begin position="167"/>
        <end position="181"/>
    </location>
</feature>
<evidence type="ECO:0000313" key="3">
    <source>
        <dbReference type="Proteomes" id="UP000823399"/>
    </source>
</evidence>
<organism evidence="2 3">
    <name type="scientific">Suillus discolor</name>
    <dbReference type="NCBI Taxonomy" id="1912936"/>
    <lineage>
        <taxon>Eukaryota</taxon>
        <taxon>Fungi</taxon>
        <taxon>Dikarya</taxon>
        <taxon>Basidiomycota</taxon>
        <taxon>Agaricomycotina</taxon>
        <taxon>Agaricomycetes</taxon>
        <taxon>Agaricomycetidae</taxon>
        <taxon>Boletales</taxon>
        <taxon>Suillineae</taxon>
        <taxon>Suillaceae</taxon>
        <taxon>Suillus</taxon>
    </lineage>
</organism>
<dbReference type="RefSeq" id="XP_041296824.1">
    <property type="nucleotide sequence ID" value="XM_041433346.1"/>
</dbReference>